<dbReference type="SUPFAM" id="SSF55874">
    <property type="entry name" value="ATPase domain of HSP90 chaperone/DNA topoisomerase II/histidine kinase"/>
    <property type="match status" value="1"/>
</dbReference>
<evidence type="ECO:0000256" key="6">
    <source>
        <dbReference type="ARBA" id="ARBA00022679"/>
    </source>
</evidence>
<dbReference type="CDD" id="cd00082">
    <property type="entry name" value="HisKA"/>
    <property type="match status" value="1"/>
</dbReference>
<evidence type="ECO:0000256" key="11">
    <source>
        <dbReference type="ARBA" id="ARBA00023136"/>
    </source>
</evidence>
<keyword evidence="6" id="KW-0808">Transferase</keyword>
<keyword evidence="7 12" id="KW-0812">Transmembrane</keyword>
<feature type="transmembrane region" description="Helical" evidence="12">
    <location>
        <begin position="118"/>
        <end position="141"/>
    </location>
</feature>
<dbReference type="InterPro" id="IPR013655">
    <property type="entry name" value="PAS_fold_3"/>
</dbReference>
<evidence type="ECO:0000313" key="15">
    <source>
        <dbReference type="EMBL" id="MEA5517403.1"/>
    </source>
</evidence>
<evidence type="ECO:0000256" key="5">
    <source>
        <dbReference type="ARBA" id="ARBA00022553"/>
    </source>
</evidence>
<name>A0ABU5TR55_9CYAN</name>
<dbReference type="SMART" id="SM00091">
    <property type="entry name" value="PAS"/>
    <property type="match status" value="2"/>
</dbReference>
<keyword evidence="5" id="KW-0597">Phosphoprotein</keyword>
<dbReference type="InterPro" id="IPR004358">
    <property type="entry name" value="Sig_transdc_His_kin-like_C"/>
</dbReference>
<evidence type="ECO:0000256" key="10">
    <source>
        <dbReference type="ARBA" id="ARBA00023012"/>
    </source>
</evidence>
<dbReference type="Proteomes" id="UP001301728">
    <property type="component" value="Unassembled WGS sequence"/>
</dbReference>
<dbReference type="InterPro" id="IPR005467">
    <property type="entry name" value="His_kinase_dom"/>
</dbReference>
<dbReference type="Gene3D" id="3.30.450.20">
    <property type="entry name" value="PAS domain"/>
    <property type="match status" value="2"/>
</dbReference>
<dbReference type="SMART" id="SM00387">
    <property type="entry name" value="HATPase_c"/>
    <property type="match status" value="1"/>
</dbReference>
<keyword evidence="11 12" id="KW-0472">Membrane</keyword>
<feature type="transmembrane region" description="Helical" evidence="12">
    <location>
        <begin position="85"/>
        <end position="106"/>
    </location>
</feature>
<feature type="domain" description="PAS" evidence="14">
    <location>
        <begin position="370"/>
        <end position="420"/>
    </location>
</feature>
<keyword evidence="8" id="KW-0418">Kinase</keyword>
<dbReference type="PROSITE" id="PS50109">
    <property type="entry name" value="HIS_KIN"/>
    <property type="match status" value="1"/>
</dbReference>
<dbReference type="SMART" id="SM00388">
    <property type="entry name" value="HisKA"/>
    <property type="match status" value="1"/>
</dbReference>
<evidence type="ECO:0000259" key="13">
    <source>
        <dbReference type="PROSITE" id="PS50109"/>
    </source>
</evidence>
<dbReference type="Gene3D" id="2.10.70.100">
    <property type="match status" value="1"/>
</dbReference>
<gene>
    <name evidence="15" type="ORF">VB854_00420</name>
</gene>
<dbReference type="CDD" id="cd16922">
    <property type="entry name" value="HATPase_EvgS-ArcB-TorS-like"/>
    <property type="match status" value="1"/>
</dbReference>
<evidence type="ECO:0000256" key="2">
    <source>
        <dbReference type="ARBA" id="ARBA00004651"/>
    </source>
</evidence>
<dbReference type="NCBIfam" id="TIGR00229">
    <property type="entry name" value="sensory_box"/>
    <property type="match status" value="2"/>
</dbReference>
<dbReference type="RefSeq" id="WP_323220134.1">
    <property type="nucleotide sequence ID" value="NZ_JAYGHT010000001.1"/>
</dbReference>
<dbReference type="EC" id="2.7.13.3" evidence="3"/>
<evidence type="ECO:0000256" key="12">
    <source>
        <dbReference type="SAM" id="Phobius"/>
    </source>
</evidence>
<proteinExistence type="predicted"/>
<dbReference type="Gene3D" id="3.30.565.10">
    <property type="entry name" value="Histidine kinase-like ATPase, C-terminal domain"/>
    <property type="match status" value="1"/>
</dbReference>
<keyword evidence="4" id="KW-1003">Cell membrane</keyword>
<keyword evidence="10" id="KW-0902">Two-component regulatory system</keyword>
<dbReference type="PANTHER" id="PTHR43711:SF26">
    <property type="entry name" value="SENSOR HISTIDINE KINASE RCSC"/>
    <property type="match status" value="1"/>
</dbReference>
<dbReference type="SUPFAM" id="SSF55785">
    <property type="entry name" value="PYP-like sensor domain (PAS domain)"/>
    <property type="match status" value="2"/>
</dbReference>
<feature type="transmembrane region" description="Helical" evidence="12">
    <location>
        <begin position="269"/>
        <end position="295"/>
    </location>
</feature>
<dbReference type="Gene3D" id="1.10.287.130">
    <property type="match status" value="1"/>
</dbReference>
<dbReference type="PANTHER" id="PTHR43711">
    <property type="entry name" value="TWO-COMPONENT HISTIDINE KINASE"/>
    <property type="match status" value="1"/>
</dbReference>
<dbReference type="InterPro" id="IPR036097">
    <property type="entry name" value="HisK_dim/P_sf"/>
</dbReference>
<dbReference type="PRINTS" id="PR00344">
    <property type="entry name" value="BCTRLSENSOR"/>
</dbReference>
<evidence type="ECO:0000313" key="16">
    <source>
        <dbReference type="Proteomes" id="UP001301728"/>
    </source>
</evidence>
<dbReference type="Pfam" id="PF00512">
    <property type="entry name" value="HisKA"/>
    <property type="match status" value="1"/>
</dbReference>
<organism evidence="15 16">
    <name type="scientific">Limnoraphis robusta CCNP1315</name>
    <dbReference type="NCBI Taxonomy" id="3110306"/>
    <lineage>
        <taxon>Bacteria</taxon>
        <taxon>Bacillati</taxon>
        <taxon>Cyanobacteriota</taxon>
        <taxon>Cyanophyceae</taxon>
        <taxon>Oscillatoriophycideae</taxon>
        <taxon>Oscillatoriales</taxon>
        <taxon>Sirenicapillariaceae</taxon>
        <taxon>Limnoraphis</taxon>
    </lineage>
</organism>
<dbReference type="InterPro" id="IPR003661">
    <property type="entry name" value="HisK_dim/P_dom"/>
</dbReference>
<dbReference type="Pfam" id="PF08447">
    <property type="entry name" value="PAS_3"/>
    <property type="match status" value="1"/>
</dbReference>
<protein>
    <recommendedName>
        <fullName evidence="3">histidine kinase</fullName>
        <ecNumber evidence="3">2.7.13.3</ecNumber>
    </recommendedName>
</protein>
<evidence type="ECO:0000256" key="1">
    <source>
        <dbReference type="ARBA" id="ARBA00000085"/>
    </source>
</evidence>
<accession>A0ABU5TR55</accession>
<evidence type="ECO:0000256" key="4">
    <source>
        <dbReference type="ARBA" id="ARBA00022475"/>
    </source>
</evidence>
<dbReference type="Pfam" id="PF02518">
    <property type="entry name" value="HATPase_c"/>
    <property type="match status" value="1"/>
</dbReference>
<dbReference type="InterPro" id="IPR036890">
    <property type="entry name" value="HATPase_C_sf"/>
</dbReference>
<dbReference type="InterPro" id="IPR000014">
    <property type="entry name" value="PAS"/>
</dbReference>
<feature type="transmembrane region" description="Helical" evidence="12">
    <location>
        <begin position="45"/>
        <end position="65"/>
    </location>
</feature>
<comment type="caution">
    <text evidence="15">The sequence shown here is derived from an EMBL/GenBank/DDBJ whole genome shotgun (WGS) entry which is preliminary data.</text>
</comment>
<sequence>MQTQLHNIVKGKTGQYLTTIWLIAAVYFATAKLTIETLIPSPTDIIFLPVAGIAQAALLLFGSQYWPGIALGAFFSHLLQLSTSIPIAVIFSLGATLQVSLGTWLLQQIDFSCRLQRLKDVLGLIILASAVSSLLSSSLMAVHQSITLSDWTNFDQVWMGYWLANAVGILVVSPLVLSWGVRLQDRYKQQDTTEHSVIATLLRLWRSRSSPSTPDSPQQTLTEQATQLIHLLEVLIWLLFSLALNWFVFCSRTRTASIRYPLEYLPFPLIVWASLRFGQRGAAIAHVLTAIFAVWGLMRDSGPFIDRATDIPQIFSLQAFIGVMVITGLVLAATVAERQQAEASLRRSEASLAHAQAIAQVGHWDLIIRGQILDWSDELYRILNLKPQSVPASLELFFQSVHPEDRELVRQSVNQVLSLQHPYIIDYRLLLPDGHERFVCEQTVISPTRITGTVQDITERKRSEMALRASEQRFSKAFAASPIGIGICTFSEECFLDVNDSFLRQLGWERQQVINNNTQYLKMWVDPDEHLKLRQVLQQQHHLSNVEVQVYNQQAEIRHWLISIELIDLAGTECLLIMANDITDRKQASELRTAKEAAEAANRAKSLFLANMSHELRTPLNAILGYSELLKEDAQDMGLEDFVGDLKNIHVAGHHLLNLINDILDFSKIEAGRMNFHLETYKVTTLLWEVETTIAPLAEKNTNTFQIEIGDKIDIIHTDITKVRQSLLNLLSNACKFTEQGLVTLKVWQEENPDPKAELPTVPAPDLPNSRSERDLLRVDLASWSDSSLRPIPYVIFQVIDSGIGMSPQQITTVFNPFTQADESTTRKFGGTGLGLTITRKLCELMGGELTVMSELGHGSTFTMRLPQFLLYAREE</sequence>
<dbReference type="InterPro" id="IPR050736">
    <property type="entry name" value="Sensor_HK_Regulatory"/>
</dbReference>
<evidence type="ECO:0000256" key="7">
    <source>
        <dbReference type="ARBA" id="ARBA00022692"/>
    </source>
</evidence>
<dbReference type="InterPro" id="IPR007895">
    <property type="entry name" value="MASE1"/>
</dbReference>
<dbReference type="InterPro" id="IPR003594">
    <property type="entry name" value="HATPase_dom"/>
</dbReference>
<feature type="transmembrane region" description="Helical" evidence="12">
    <location>
        <begin position="315"/>
        <end position="336"/>
    </location>
</feature>
<dbReference type="CDD" id="cd00130">
    <property type="entry name" value="PAS"/>
    <property type="match status" value="2"/>
</dbReference>
<feature type="domain" description="Histidine kinase" evidence="13">
    <location>
        <begin position="611"/>
        <end position="870"/>
    </location>
</feature>
<keyword evidence="16" id="KW-1185">Reference proteome</keyword>
<reference evidence="15 16" key="1">
    <citation type="submission" date="2023-12" db="EMBL/GenBank/DDBJ databases">
        <title>Baltic Sea Cyanobacteria.</title>
        <authorList>
            <person name="Delbaje E."/>
            <person name="Fewer D.P."/>
            <person name="Shishido T.K."/>
        </authorList>
    </citation>
    <scope>NUCLEOTIDE SEQUENCE [LARGE SCALE GENOMIC DNA]</scope>
    <source>
        <strain evidence="15 16">CCNP 1315</strain>
    </source>
</reference>
<feature type="domain" description="PAS" evidence="14">
    <location>
        <begin position="495"/>
        <end position="539"/>
    </location>
</feature>
<dbReference type="EMBL" id="JAYGHT010000001">
    <property type="protein sequence ID" value="MEA5517403.1"/>
    <property type="molecule type" value="Genomic_DNA"/>
</dbReference>
<dbReference type="InterPro" id="IPR035965">
    <property type="entry name" value="PAS-like_dom_sf"/>
</dbReference>
<evidence type="ECO:0000256" key="3">
    <source>
        <dbReference type="ARBA" id="ARBA00012438"/>
    </source>
</evidence>
<feature type="transmembrane region" description="Helical" evidence="12">
    <location>
        <begin position="15"/>
        <end position="33"/>
    </location>
</feature>
<evidence type="ECO:0000259" key="14">
    <source>
        <dbReference type="PROSITE" id="PS50112"/>
    </source>
</evidence>
<keyword evidence="9 12" id="KW-1133">Transmembrane helix</keyword>
<dbReference type="Pfam" id="PF05231">
    <property type="entry name" value="MASE1"/>
    <property type="match status" value="1"/>
</dbReference>
<dbReference type="SUPFAM" id="SSF47384">
    <property type="entry name" value="Homodimeric domain of signal transducing histidine kinase"/>
    <property type="match status" value="1"/>
</dbReference>
<comment type="subcellular location">
    <subcellularLocation>
        <location evidence="2">Cell membrane</location>
        <topology evidence="2">Multi-pass membrane protein</topology>
    </subcellularLocation>
</comment>
<evidence type="ECO:0000256" key="9">
    <source>
        <dbReference type="ARBA" id="ARBA00022989"/>
    </source>
</evidence>
<dbReference type="PROSITE" id="PS50112">
    <property type="entry name" value="PAS"/>
    <property type="match status" value="2"/>
</dbReference>
<evidence type="ECO:0000256" key="8">
    <source>
        <dbReference type="ARBA" id="ARBA00022777"/>
    </source>
</evidence>
<feature type="transmembrane region" description="Helical" evidence="12">
    <location>
        <begin position="161"/>
        <end position="181"/>
    </location>
</feature>
<feature type="transmembrane region" description="Helical" evidence="12">
    <location>
        <begin position="228"/>
        <end position="249"/>
    </location>
</feature>
<comment type="catalytic activity">
    <reaction evidence="1">
        <text>ATP + protein L-histidine = ADP + protein N-phospho-L-histidine.</text>
        <dbReference type="EC" id="2.7.13.3"/>
    </reaction>
</comment>